<gene>
    <name evidence="1" type="ORF">BGCPKDLD_4500</name>
</gene>
<reference evidence="1" key="2">
    <citation type="submission" date="2021-08" db="EMBL/GenBank/DDBJ databases">
        <authorList>
            <person name="Tani A."/>
            <person name="Ola A."/>
            <person name="Ogura Y."/>
            <person name="Katsura K."/>
            <person name="Hayashi T."/>
        </authorList>
    </citation>
    <scope>NUCLEOTIDE SEQUENCE</scope>
    <source>
        <strain evidence="1">DSM 14458</strain>
    </source>
</reference>
<protein>
    <submittedName>
        <fullName evidence="1">Uncharacterized protein</fullName>
    </submittedName>
</protein>
<proteinExistence type="predicted"/>
<reference evidence="1" key="1">
    <citation type="journal article" date="2021" name="Front. Microbiol.">
        <title>Comprehensive Comparative Genomics and Phenotyping of Methylobacterium Species.</title>
        <authorList>
            <person name="Alessa O."/>
            <person name="Ogura Y."/>
            <person name="Fujitani Y."/>
            <person name="Takami H."/>
            <person name="Hayashi T."/>
            <person name="Sahin N."/>
            <person name="Tani A."/>
        </authorList>
    </citation>
    <scope>NUCLEOTIDE SEQUENCE</scope>
    <source>
        <strain evidence="1">DSM 14458</strain>
    </source>
</reference>
<accession>A0ABQ4V0E1</accession>
<evidence type="ECO:0000313" key="1">
    <source>
        <dbReference type="EMBL" id="GJE77892.1"/>
    </source>
</evidence>
<comment type="caution">
    <text evidence="1">The sequence shown here is derived from an EMBL/GenBank/DDBJ whole genome shotgun (WGS) entry which is preliminary data.</text>
</comment>
<dbReference type="EMBL" id="BPRE01000018">
    <property type="protein sequence ID" value="GJE77892.1"/>
    <property type="molecule type" value="Genomic_DNA"/>
</dbReference>
<name>A0ABQ4V0E1_9HYPH</name>
<evidence type="ECO:0000313" key="2">
    <source>
        <dbReference type="Proteomes" id="UP001055093"/>
    </source>
</evidence>
<organism evidence="1 2">
    <name type="scientific">Methylorubrum suomiense</name>
    <dbReference type="NCBI Taxonomy" id="144191"/>
    <lineage>
        <taxon>Bacteria</taxon>
        <taxon>Pseudomonadati</taxon>
        <taxon>Pseudomonadota</taxon>
        <taxon>Alphaproteobacteria</taxon>
        <taxon>Hyphomicrobiales</taxon>
        <taxon>Methylobacteriaceae</taxon>
        <taxon>Methylorubrum</taxon>
    </lineage>
</organism>
<dbReference type="Proteomes" id="UP001055093">
    <property type="component" value="Unassembled WGS sequence"/>
</dbReference>
<keyword evidence="2" id="KW-1185">Reference proteome</keyword>
<sequence>MVNDLDHTAPGDPALDIMFHNISYANAFGGRWGGDLMGAKSKSGAGLLSQNGVSL</sequence>